<keyword evidence="2" id="KW-1185">Reference proteome</keyword>
<evidence type="ECO:0000313" key="1">
    <source>
        <dbReference type="EMBL" id="ACB74513.1"/>
    </source>
</evidence>
<organism evidence="1 2">
    <name type="scientific">Opitutus terrae (strain DSM 11246 / JCM 15787 / PB90-1)</name>
    <dbReference type="NCBI Taxonomy" id="452637"/>
    <lineage>
        <taxon>Bacteria</taxon>
        <taxon>Pseudomonadati</taxon>
        <taxon>Verrucomicrobiota</taxon>
        <taxon>Opitutia</taxon>
        <taxon>Opitutales</taxon>
        <taxon>Opitutaceae</taxon>
        <taxon>Opitutus</taxon>
    </lineage>
</organism>
<reference evidence="1 2" key="1">
    <citation type="journal article" date="2011" name="J. Bacteriol.">
        <title>Genome sequence of the verrucomicrobium Opitutus terrae PB90-1, an abundant inhabitant of rice paddy soil ecosystems.</title>
        <authorList>
            <person name="van Passel M.W."/>
            <person name="Kant R."/>
            <person name="Palva A."/>
            <person name="Copeland A."/>
            <person name="Lucas S."/>
            <person name="Lapidus A."/>
            <person name="Glavina del Rio T."/>
            <person name="Pitluck S."/>
            <person name="Goltsman E."/>
            <person name="Clum A."/>
            <person name="Sun H."/>
            <person name="Schmutz J."/>
            <person name="Larimer F.W."/>
            <person name="Land M.L."/>
            <person name="Hauser L."/>
            <person name="Kyrpides N."/>
            <person name="Mikhailova N."/>
            <person name="Richardson P.P."/>
            <person name="Janssen P.H."/>
            <person name="de Vos W.M."/>
            <person name="Smidt H."/>
        </authorList>
    </citation>
    <scope>NUCLEOTIDE SEQUENCE [LARGE SCALE GENOMIC DNA]</scope>
    <source>
        <strain evidence="2">DSM 11246 / JCM 15787 / PB90-1</strain>
    </source>
</reference>
<dbReference type="EMBL" id="CP001032">
    <property type="protein sequence ID" value="ACB74513.1"/>
    <property type="molecule type" value="Genomic_DNA"/>
</dbReference>
<name>B1ZPJ4_OPITP</name>
<dbReference type="KEGG" id="ote:Oter_1228"/>
<evidence type="ECO:0000313" key="2">
    <source>
        <dbReference type="Proteomes" id="UP000007013"/>
    </source>
</evidence>
<dbReference type="Proteomes" id="UP000007013">
    <property type="component" value="Chromosome"/>
</dbReference>
<protein>
    <submittedName>
        <fullName evidence="1">Uncharacterized protein</fullName>
    </submittedName>
</protein>
<dbReference type="AlphaFoldDB" id="B1ZPJ4"/>
<dbReference type="HOGENOM" id="CLU_2863436_0_0_0"/>
<proteinExistence type="predicted"/>
<dbReference type="STRING" id="452637.Oter_1228"/>
<accession>B1ZPJ4</accession>
<gene>
    <name evidence="1" type="ordered locus">Oter_1228</name>
</gene>
<sequence length="64" mass="7361">MSSRNCPHCGHRLGNYLYADACPSCHRELTHNTRPLVTPPKLDPNRVRSPMYRAFLGLRNAIER</sequence>